<gene>
    <name evidence="2" type="ORF">B5P46_13845</name>
</gene>
<dbReference type="EMBL" id="MZMU01000010">
    <property type="protein sequence ID" value="RXT25182.1"/>
    <property type="molecule type" value="Genomic_DNA"/>
</dbReference>
<dbReference type="Pfam" id="PF01966">
    <property type="entry name" value="HD"/>
    <property type="match status" value="1"/>
</dbReference>
<dbReference type="CDD" id="cd00077">
    <property type="entry name" value="HDc"/>
    <property type="match status" value="1"/>
</dbReference>
<dbReference type="PROSITE" id="PS51831">
    <property type="entry name" value="HD"/>
    <property type="match status" value="1"/>
</dbReference>
<dbReference type="RefSeq" id="WP_129419171.1">
    <property type="nucleotide sequence ID" value="NZ_MZMU01000010.1"/>
</dbReference>
<accession>A0A4Q1U0U6</accession>
<dbReference type="GO" id="GO:0016787">
    <property type="term" value="F:hydrolase activity"/>
    <property type="evidence" value="ECO:0007669"/>
    <property type="project" value="UniProtKB-KW"/>
</dbReference>
<dbReference type="Gene3D" id="1.10.3210.50">
    <property type="match status" value="1"/>
</dbReference>
<dbReference type="SUPFAM" id="SSF109604">
    <property type="entry name" value="HD-domain/PDEase-like"/>
    <property type="match status" value="1"/>
</dbReference>
<sequence>MDLTGLTDHLEKAFARLAGDDDASHDIHHIRRVKSVALEIADMEGQADRSVLLAAAYLHDLVNLPKNSPDRAKASTLSADAAVPVLQELGFEEERIEAVRHAIIAHSFSANVAPTTVEAKILQDADRIDALGAIGMARTFLIAGKIGTTLFDGADPFATERPLDDRRFAIDHFAVKLLKLPETMQTASGRAIAERRTETIRNFLKALGEELQQPCNW</sequence>
<dbReference type="InterPro" id="IPR006674">
    <property type="entry name" value="HD_domain"/>
</dbReference>
<feature type="domain" description="HD" evidence="1">
    <location>
        <begin position="26"/>
        <end position="131"/>
    </location>
</feature>
<evidence type="ECO:0000313" key="3">
    <source>
        <dbReference type="Proteomes" id="UP000290767"/>
    </source>
</evidence>
<dbReference type="PANTHER" id="PTHR33594:SF1">
    <property type="entry name" value="HD_PDEASE DOMAIN-CONTAINING PROTEIN"/>
    <property type="match status" value="1"/>
</dbReference>
<dbReference type="PANTHER" id="PTHR33594">
    <property type="entry name" value="SUPERFAMILY HYDROLASE, PUTATIVE (AFU_ORTHOLOGUE AFUA_1G03035)-RELATED"/>
    <property type="match status" value="1"/>
</dbReference>
<dbReference type="SMART" id="SM00471">
    <property type="entry name" value="HDc"/>
    <property type="match status" value="1"/>
</dbReference>
<evidence type="ECO:0000313" key="2">
    <source>
        <dbReference type="EMBL" id="RXT25182.1"/>
    </source>
</evidence>
<dbReference type="AlphaFoldDB" id="A0A4Q1U0U6"/>
<name>A0A4Q1U0U6_RHILE</name>
<keyword evidence="2" id="KW-0378">Hydrolase</keyword>
<dbReference type="Proteomes" id="UP000290767">
    <property type="component" value="Unassembled WGS sequence"/>
</dbReference>
<reference evidence="2 3" key="1">
    <citation type="submission" date="2017-03" db="EMBL/GenBank/DDBJ databases">
        <authorList>
            <person name="Safronova V.I."/>
            <person name="Sazanova A.L."/>
            <person name="Chirak E.R."/>
        </authorList>
    </citation>
    <scope>NUCLEOTIDE SEQUENCE [LARGE SCALE GENOMIC DNA]</scope>
    <source>
        <strain evidence="2 3">Tri-43</strain>
    </source>
</reference>
<protein>
    <submittedName>
        <fullName evidence="2">Hydrolase</fullName>
    </submittedName>
</protein>
<comment type="caution">
    <text evidence="2">The sequence shown here is derived from an EMBL/GenBank/DDBJ whole genome shotgun (WGS) entry which is preliminary data.</text>
</comment>
<dbReference type="InterPro" id="IPR003607">
    <property type="entry name" value="HD/PDEase_dom"/>
</dbReference>
<organism evidence="2 3">
    <name type="scientific">Rhizobium leguminosarum</name>
    <dbReference type="NCBI Taxonomy" id="384"/>
    <lineage>
        <taxon>Bacteria</taxon>
        <taxon>Pseudomonadati</taxon>
        <taxon>Pseudomonadota</taxon>
        <taxon>Alphaproteobacteria</taxon>
        <taxon>Hyphomicrobiales</taxon>
        <taxon>Rhizobiaceae</taxon>
        <taxon>Rhizobium/Agrobacterium group</taxon>
        <taxon>Rhizobium</taxon>
    </lineage>
</organism>
<evidence type="ECO:0000259" key="1">
    <source>
        <dbReference type="PROSITE" id="PS51831"/>
    </source>
</evidence>
<proteinExistence type="predicted"/>